<evidence type="ECO:0000313" key="2">
    <source>
        <dbReference type="EMBL" id="SNS16256.1"/>
    </source>
</evidence>
<dbReference type="RefSeq" id="WP_089359352.1">
    <property type="nucleotide sequence ID" value="NZ_FZOG01000002.1"/>
</dbReference>
<dbReference type="SUPFAM" id="SSF46785">
    <property type="entry name" value="Winged helix' DNA-binding domain"/>
    <property type="match status" value="1"/>
</dbReference>
<dbReference type="InterPro" id="IPR036388">
    <property type="entry name" value="WH-like_DNA-bd_sf"/>
</dbReference>
<dbReference type="Proteomes" id="UP000242915">
    <property type="component" value="Unassembled WGS sequence"/>
</dbReference>
<dbReference type="Pfam" id="PF13730">
    <property type="entry name" value="HTH_36"/>
    <property type="match status" value="1"/>
</dbReference>
<name>A0A239C7Q8_9PSED</name>
<gene>
    <name evidence="2" type="ORF">SAMN05216255_1558</name>
</gene>
<dbReference type="Gene3D" id="1.10.10.10">
    <property type="entry name" value="Winged helix-like DNA-binding domain superfamily/Winged helix DNA-binding domain"/>
    <property type="match status" value="1"/>
</dbReference>
<keyword evidence="3" id="KW-1185">Reference proteome</keyword>
<reference evidence="3" key="1">
    <citation type="submission" date="2017-06" db="EMBL/GenBank/DDBJ databases">
        <authorList>
            <person name="Varghese N."/>
            <person name="Submissions S."/>
        </authorList>
    </citation>
    <scope>NUCLEOTIDE SEQUENCE [LARGE SCALE GENOMIC DNA]</scope>
    <source>
        <strain evidence="3">CIP 108523</strain>
    </source>
</reference>
<feature type="region of interest" description="Disordered" evidence="1">
    <location>
        <begin position="96"/>
        <end position="124"/>
    </location>
</feature>
<dbReference type="AlphaFoldDB" id="A0A239C7Q8"/>
<protein>
    <submittedName>
        <fullName evidence="2">Helix-turn-helix domain-containing protein</fullName>
    </submittedName>
</protein>
<accession>A0A239C7Q8</accession>
<evidence type="ECO:0000256" key="1">
    <source>
        <dbReference type="SAM" id="MobiDB-lite"/>
    </source>
</evidence>
<dbReference type="InterPro" id="IPR036390">
    <property type="entry name" value="WH_DNA-bd_sf"/>
</dbReference>
<organism evidence="2 3">
    <name type="scientific">Pseudomonas segetis</name>
    <dbReference type="NCBI Taxonomy" id="298908"/>
    <lineage>
        <taxon>Bacteria</taxon>
        <taxon>Pseudomonadati</taxon>
        <taxon>Pseudomonadota</taxon>
        <taxon>Gammaproteobacteria</taxon>
        <taxon>Pseudomonadales</taxon>
        <taxon>Pseudomonadaceae</taxon>
        <taxon>Pseudomonas</taxon>
    </lineage>
</organism>
<sequence>MSFQAMAWAVDIKLPMREKFVLLMLANRTNHDTGRCDPSHKRIAEDCGMSVSSVKRAIQSLEDNGFLVTENRSANSVKLPNQYRLCLEVGVGSHRPNPVQSEPTIGQAEPTVGSQGTEGVGSHRPIKQESFNQELNPELNLKELPVAASATGLVVIEGGKLDKPKVDIPSDMPGPKDQACKTFRTWANYAFAYRKRYNAWPVWNAKVGGQVSQLIDRLGADVAPQVAVFYLSVNDARLINECHSLSGLLCKAESLHTQWVTGRQINGTTARQMENTQANINAAQEAAARISEKGVKNAFLQ</sequence>
<evidence type="ECO:0000313" key="3">
    <source>
        <dbReference type="Proteomes" id="UP000242915"/>
    </source>
</evidence>
<proteinExistence type="predicted"/>
<dbReference type="EMBL" id="FZOG01000002">
    <property type="protein sequence ID" value="SNS16256.1"/>
    <property type="molecule type" value="Genomic_DNA"/>
</dbReference>